<organism evidence="2 3">
    <name type="scientific">Streptomyces tauricus</name>
    <dbReference type="NCBI Taxonomy" id="68274"/>
    <lineage>
        <taxon>Bacteria</taxon>
        <taxon>Bacillati</taxon>
        <taxon>Actinomycetota</taxon>
        <taxon>Actinomycetes</taxon>
        <taxon>Kitasatosporales</taxon>
        <taxon>Streptomycetaceae</taxon>
        <taxon>Streptomyces</taxon>
        <taxon>Streptomyces aurantiacus group</taxon>
    </lineage>
</organism>
<accession>A0ABZ1JP98</accession>
<dbReference type="EMBL" id="CP108133">
    <property type="protein sequence ID" value="WTP53464.1"/>
    <property type="molecule type" value="Genomic_DNA"/>
</dbReference>
<proteinExistence type="predicted"/>
<feature type="region of interest" description="Disordered" evidence="1">
    <location>
        <begin position="1"/>
        <end position="82"/>
    </location>
</feature>
<dbReference type="RefSeq" id="WP_328939249.1">
    <property type="nucleotide sequence ID" value="NZ_CP108133.1"/>
</dbReference>
<protein>
    <submittedName>
        <fullName evidence="2">Uncharacterized protein</fullName>
    </submittedName>
</protein>
<feature type="compositionally biased region" description="Basic and acidic residues" evidence="1">
    <location>
        <begin position="30"/>
        <end position="73"/>
    </location>
</feature>
<feature type="compositionally biased region" description="Polar residues" evidence="1">
    <location>
        <begin position="16"/>
        <end position="29"/>
    </location>
</feature>
<dbReference type="Proteomes" id="UP001432166">
    <property type="component" value="Chromosome"/>
</dbReference>
<reference evidence="2" key="1">
    <citation type="submission" date="2022-10" db="EMBL/GenBank/DDBJ databases">
        <title>The complete genomes of actinobacterial strains from the NBC collection.</title>
        <authorList>
            <person name="Joergensen T.S."/>
            <person name="Alvarez Arevalo M."/>
            <person name="Sterndorff E.B."/>
            <person name="Faurdal D."/>
            <person name="Vuksanovic O."/>
            <person name="Mourched A.-S."/>
            <person name="Charusanti P."/>
            <person name="Shaw S."/>
            <person name="Blin K."/>
            <person name="Weber T."/>
        </authorList>
    </citation>
    <scope>NUCLEOTIDE SEQUENCE</scope>
    <source>
        <strain evidence="2">NBC_00189</strain>
    </source>
</reference>
<evidence type="ECO:0000313" key="2">
    <source>
        <dbReference type="EMBL" id="WTP53464.1"/>
    </source>
</evidence>
<evidence type="ECO:0000313" key="3">
    <source>
        <dbReference type="Proteomes" id="UP001432166"/>
    </source>
</evidence>
<name>A0ABZ1JP98_9ACTN</name>
<gene>
    <name evidence="2" type="ORF">OG288_37175</name>
</gene>
<keyword evidence="3" id="KW-1185">Reference proteome</keyword>
<sequence length="82" mass="9444">MNHLAHLSDIGPLDHQQYQADQDDLMSQSVDHEPRMEHEQIATHDMAELGFRPEPEPEADTARRLPNRTDRRPSLARGNHGR</sequence>
<evidence type="ECO:0000256" key="1">
    <source>
        <dbReference type="SAM" id="MobiDB-lite"/>
    </source>
</evidence>